<dbReference type="GeneTree" id="ENSGT00970000193390"/>
<protein>
    <submittedName>
        <fullName evidence="5">Nuclear factor 7, brain</fullName>
    </submittedName>
</protein>
<evidence type="ECO:0000313" key="4">
    <source>
        <dbReference type="Proteomes" id="UP001652741"/>
    </source>
</evidence>
<dbReference type="AlphaFoldDB" id="A0A1S3L6T9"/>
<dbReference type="InterPro" id="IPR001870">
    <property type="entry name" value="B30.2/SPRY"/>
</dbReference>
<dbReference type="PROSITE" id="PS50188">
    <property type="entry name" value="B302_SPRY"/>
    <property type="match status" value="1"/>
</dbReference>
<dbReference type="OMA" id="IKICHSE"/>
<dbReference type="InterPro" id="IPR013320">
    <property type="entry name" value="ConA-like_dom_sf"/>
</dbReference>
<evidence type="ECO:0000256" key="1">
    <source>
        <dbReference type="SAM" id="Coils"/>
    </source>
</evidence>
<keyword evidence="4" id="KW-1185">Reference proteome</keyword>
<keyword evidence="1" id="KW-0175">Coiled coil</keyword>
<dbReference type="PROSITE" id="PS50824">
    <property type="entry name" value="DAPIN"/>
    <property type="match status" value="1"/>
</dbReference>
<feature type="coiled-coil region" evidence="1">
    <location>
        <begin position="110"/>
        <end position="137"/>
    </location>
</feature>
<dbReference type="SMART" id="SM01289">
    <property type="entry name" value="PYRIN"/>
    <property type="match status" value="1"/>
</dbReference>
<accession>A0A1S3L6T9</accession>
<dbReference type="Gene3D" id="1.10.533.10">
    <property type="entry name" value="Death Domain, Fas"/>
    <property type="match status" value="1"/>
</dbReference>
<dbReference type="KEGG" id="sasa:106564803"/>
<dbReference type="Bgee" id="ENSSSAG00000068022">
    <property type="expression patterns" value="Expressed in head kidney and 19 other cell types or tissues"/>
</dbReference>
<dbReference type="GeneID" id="106564803"/>
<dbReference type="Gene3D" id="2.60.120.920">
    <property type="match status" value="1"/>
</dbReference>
<dbReference type="CDD" id="cd12893">
    <property type="entry name" value="SPRY_PRY_TRIM35"/>
    <property type="match status" value="1"/>
</dbReference>
<dbReference type="Proteomes" id="UP001652741">
    <property type="component" value="Chromosome ssa12"/>
</dbReference>
<reference evidence="5" key="1">
    <citation type="submission" date="2025-08" db="UniProtKB">
        <authorList>
            <consortium name="RefSeq"/>
        </authorList>
    </citation>
    <scope>IDENTIFICATION</scope>
</reference>
<dbReference type="InterPro" id="IPR050143">
    <property type="entry name" value="TRIM/RBCC"/>
</dbReference>
<dbReference type="InterPro" id="IPR011029">
    <property type="entry name" value="DEATH-like_dom_sf"/>
</dbReference>
<dbReference type="InterPro" id="IPR003879">
    <property type="entry name" value="Butyrophylin_SPRY"/>
</dbReference>
<sequence>MAASVSELLLAILEKLDKKELERFNWELCNSNLKDFPNISKAHLENVTRHATVDRMVETYCDEGAVNVTNMILSNMDLNKLAMSLKRDLPEEEPAQKKRREEGEPVSVLKDNLRSDLTHLEEKLEKCENALESYDSMTQHTKDQQVDTTRRIREEFEKLHQFLREEEEARLAALREEEKEKGMLIERGKDSIEEQIISLTDAIEAVKEDLMKGSERFLESYKLTQSRARAQCKLPDPQLVSGALIDIAKHLGNLQFQVWEQMQAIVKHSPVILDPNTAPSTMTLSDDLTSVRHTAIEKQQIPDNPERFTQWAKVLGSAGFVKGSEHSWEVEVGDQPEWNLGVAAESVNRKGENLLASPEYGIWAILKRGRKYTNGIGKTLTLKRIPQRIRVQLNYDRGEVAFYDPKDNTHIYTYKHRFTETVYPYISVWKIKDASNRDIQICPSEVSVTVKSYQ</sequence>
<dbReference type="FunFam" id="2.60.120.920:FF:000004">
    <property type="entry name" value="Butyrophilin subfamily 1 member A1"/>
    <property type="match status" value="1"/>
</dbReference>
<dbReference type="PaxDb" id="8030-ENSSSAP00000082847"/>
<name>A0A1S3L6T9_SALSA</name>
<dbReference type="PRINTS" id="PR01407">
    <property type="entry name" value="BUTYPHLNCDUF"/>
</dbReference>
<dbReference type="SMART" id="SM00449">
    <property type="entry name" value="SPRY"/>
    <property type="match status" value="1"/>
</dbReference>
<dbReference type="SUPFAM" id="SSF49899">
    <property type="entry name" value="Concanavalin A-like lectins/glucanases"/>
    <property type="match status" value="1"/>
</dbReference>
<dbReference type="Pfam" id="PF02758">
    <property type="entry name" value="PYRIN"/>
    <property type="match status" value="1"/>
</dbReference>
<dbReference type="InterPro" id="IPR006574">
    <property type="entry name" value="PRY"/>
</dbReference>
<proteinExistence type="predicted"/>
<evidence type="ECO:0000259" key="2">
    <source>
        <dbReference type="PROSITE" id="PS50188"/>
    </source>
</evidence>
<dbReference type="SMART" id="SM00589">
    <property type="entry name" value="PRY"/>
    <property type="match status" value="1"/>
</dbReference>
<dbReference type="OrthoDB" id="654191at2759"/>
<dbReference type="InterPro" id="IPR043136">
    <property type="entry name" value="B30.2/SPRY_sf"/>
</dbReference>
<dbReference type="PANTHER" id="PTHR24103">
    <property type="entry name" value="E3 UBIQUITIN-PROTEIN LIGASE TRIM"/>
    <property type="match status" value="1"/>
</dbReference>
<feature type="domain" description="Pyrin" evidence="3">
    <location>
        <begin position="1"/>
        <end position="91"/>
    </location>
</feature>
<dbReference type="Pfam" id="PF13765">
    <property type="entry name" value="PRY"/>
    <property type="match status" value="1"/>
</dbReference>
<dbReference type="SUPFAM" id="SSF47986">
    <property type="entry name" value="DEATH domain"/>
    <property type="match status" value="1"/>
</dbReference>
<dbReference type="RefSeq" id="XP_013986686.1">
    <property type="nucleotide sequence ID" value="XM_014131211.2"/>
</dbReference>
<gene>
    <name evidence="5" type="primary">LOC106564803</name>
</gene>
<feature type="domain" description="B30.2/SPRY" evidence="2">
    <location>
        <begin position="251"/>
        <end position="448"/>
    </location>
</feature>
<evidence type="ECO:0000313" key="5">
    <source>
        <dbReference type="RefSeq" id="XP_013986686.1"/>
    </source>
</evidence>
<dbReference type="InterPro" id="IPR003877">
    <property type="entry name" value="SPRY_dom"/>
</dbReference>
<dbReference type="InterPro" id="IPR004020">
    <property type="entry name" value="DAPIN"/>
</dbReference>
<dbReference type="Pfam" id="PF00622">
    <property type="entry name" value="SPRY"/>
    <property type="match status" value="1"/>
</dbReference>
<evidence type="ECO:0000259" key="3">
    <source>
        <dbReference type="PROSITE" id="PS50824"/>
    </source>
</evidence>
<organism evidence="4 5">
    <name type="scientific">Salmo salar</name>
    <name type="common">Atlantic salmon</name>
    <dbReference type="NCBI Taxonomy" id="8030"/>
    <lineage>
        <taxon>Eukaryota</taxon>
        <taxon>Metazoa</taxon>
        <taxon>Chordata</taxon>
        <taxon>Craniata</taxon>
        <taxon>Vertebrata</taxon>
        <taxon>Euteleostomi</taxon>
        <taxon>Actinopterygii</taxon>
        <taxon>Neopterygii</taxon>
        <taxon>Teleostei</taxon>
        <taxon>Protacanthopterygii</taxon>
        <taxon>Salmoniformes</taxon>
        <taxon>Salmonidae</taxon>
        <taxon>Salmoninae</taxon>
        <taxon>Salmo</taxon>
    </lineage>
</organism>
<dbReference type="CDD" id="cd08321">
    <property type="entry name" value="Pyrin_ASC-like"/>
    <property type="match status" value="1"/>
</dbReference>
<dbReference type="STRING" id="8030.ENSSSAP00000082847"/>